<accession>A0A438AND5</accession>
<comment type="caution">
    <text evidence="4">The sequence shown here is derived from an EMBL/GenBank/DDBJ whole genome shotgun (WGS) entry which is preliminary data.</text>
</comment>
<dbReference type="PANTHER" id="PTHR33643:SF1">
    <property type="entry name" value="UREASE ACCESSORY PROTEIN D"/>
    <property type="match status" value="1"/>
</dbReference>
<dbReference type="RefSeq" id="WP_127905477.1">
    <property type="nucleotide sequence ID" value="NZ_RQXX01000001.1"/>
</dbReference>
<keyword evidence="5" id="KW-1185">Reference proteome</keyword>
<evidence type="ECO:0000313" key="5">
    <source>
        <dbReference type="Proteomes" id="UP000285908"/>
    </source>
</evidence>
<evidence type="ECO:0000256" key="2">
    <source>
        <dbReference type="ARBA" id="ARBA00023186"/>
    </source>
</evidence>
<dbReference type="PANTHER" id="PTHR33643">
    <property type="entry name" value="UREASE ACCESSORY PROTEIN D"/>
    <property type="match status" value="1"/>
</dbReference>
<comment type="function">
    <text evidence="3">Required for maturation of urease via the functional incorporation of the urease nickel metallocenter.</text>
</comment>
<comment type="subcellular location">
    <subcellularLocation>
        <location evidence="3">Cytoplasm</location>
    </subcellularLocation>
</comment>
<comment type="similarity">
    <text evidence="1 3">Belongs to the UreD family.</text>
</comment>
<dbReference type="InterPro" id="IPR002669">
    <property type="entry name" value="UreD"/>
</dbReference>
<dbReference type="Proteomes" id="UP000285908">
    <property type="component" value="Unassembled WGS sequence"/>
</dbReference>
<keyword evidence="3" id="KW-0963">Cytoplasm</keyword>
<dbReference type="AlphaFoldDB" id="A0A438AND5"/>
<evidence type="ECO:0000256" key="1">
    <source>
        <dbReference type="ARBA" id="ARBA00007177"/>
    </source>
</evidence>
<dbReference type="OrthoDB" id="9798842at2"/>
<name>A0A438AND5_9RHOB</name>
<keyword evidence="3" id="KW-0996">Nickel insertion</keyword>
<organism evidence="4 5">
    <name type="scientific">Mesobaculum littorinae</name>
    <dbReference type="NCBI Taxonomy" id="2486419"/>
    <lineage>
        <taxon>Bacteria</taxon>
        <taxon>Pseudomonadati</taxon>
        <taxon>Pseudomonadota</taxon>
        <taxon>Alphaproteobacteria</taxon>
        <taxon>Rhodobacterales</taxon>
        <taxon>Roseobacteraceae</taxon>
        <taxon>Mesobaculum</taxon>
    </lineage>
</organism>
<keyword evidence="2 3" id="KW-0143">Chaperone</keyword>
<dbReference type="EMBL" id="RQXX01000001">
    <property type="protein sequence ID" value="RVW00037.1"/>
    <property type="molecule type" value="Genomic_DNA"/>
</dbReference>
<sequence>MQRARGRAAVRFASSDRGVRLAGLHQSGAAKALLPRTHGPVPEAVFLNTAGGVTGGDVFDYRLDLDAGARCVATTQTAERVYASSGGAGRIDVRLTAGAGAVLDWLPQETILFDQAALDRTTEIDLGPDAQCLSVETLILGRAAMGETVRRLALRDRRTIRRNGRPIVAEPVALDDRILARGDAAGLAGARALATLVFVAPGAEDALGPVREDLAQATGIAAAASSWDGRLILRAMAPGGAPLRRALVRLIARLGQAGLPRVWQA</sequence>
<dbReference type="HAMAP" id="MF_01384">
    <property type="entry name" value="UreD"/>
    <property type="match status" value="1"/>
</dbReference>
<gene>
    <name evidence="3" type="primary">ureD</name>
    <name evidence="4" type="ORF">EKE94_04275</name>
</gene>
<proteinExistence type="inferred from homology"/>
<evidence type="ECO:0000313" key="4">
    <source>
        <dbReference type="EMBL" id="RVW00037.1"/>
    </source>
</evidence>
<comment type="subunit">
    <text evidence="3">UreD, UreF and UreG form a complex that acts as a GTP-hydrolysis-dependent molecular chaperone, activating the urease apoprotein by helping to assemble the nickel containing metallocenter of UreC. The UreE protein probably delivers the nickel.</text>
</comment>
<evidence type="ECO:0000256" key="3">
    <source>
        <dbReference type="HAMAP-Rule" id="MF_01384"/>
    </source>
</evidence>
<dbReference type="GO" id="GO:0016151">
    <property type="term" value="F:nickel cation binding"/>
    <property type="evidence" value="ECO:0007669"/>
    <property type="project" value="UniProtKB-UniRule"/>
</dbReference>
<dbReference type="GO" id="GO:0005737">
    <property type="term" value="C:cytoplasm"/>
    <property type="evidence" value="ECO:0007669"/>
    <property type="project" value="UniProtKB-SubCell"/>
</dbReference>
<reference evidence="4 5" key="1">
    <citation type="submission" date="2018-11" db="EMBL/GenBank/DDBJ databases">
        <title>Mesobaculum littorinae gen. nov., sp. nov., isolated from Littorina scabra that represents a novel genus of the order Rhodobacteraceae.</title>
        <authorList>
            <person name="Li F."/>
        </authorList>
    </citation>
    <scope>NUCLEOTIDE SEQUENCE [LARGE SCALE GENOMIC DNA]</scope>
    <source>
        <strain evidence="4 5">M0103</strain>
    </source>
</reference>
<dbReference type="Pfam" id="PF01774">
    <property type="entry name" value="UreD"/>
    <property type="match status" value="1"/>
</dbReference>
<protein>
    <recommendedName>
        <fullName evidence="3">Urease accessory protein UreD</fullName>
    </recommendedName>
</protein>